<keyword evidence="2" id="KW-1133">Transmembrane helix</keyword>
<dbReference type="EMBL" id="JANPWB010000010">
    <property type="protein sequence ID" value="KAJ1139631.1"/>
    <property type="molecule type" value="Genomic_DNA"/>
</dbReference>
<organism evidence="3 4">
    <name type="scientific">Pleurodeles waltl</name>
    <name type="common">Iberian ribbed newt</name>
    <dbReference type="NCBI Taxonomy" id="8319"/>
    <lineage>
        <taxon>Eukaryota</taxon>
        <taxon>Metazoa</taxon>
        <taxon>Chordata</taxon>
        <taxon>Craniata</taxon>
        <taxon>Vertebrata</taxon>
        <taxon>Euteleostomi</taxon>
        <taxon>Amphibia</taxon>
        <taxon>Batrachia</taxon>
        <taxon>Caudata</taxon>
        <taxon>Salamandroidea</taxon>
        <taxon>Salamandridae</taxon>
        <taxon>Pleurodelinae</taxon>
        <taxon>Pleurodeles</taxon>
    </lineage>
</organism>
<accession>A0AAV7QJW9</accession>
<evidence type="ECO:0000313" key="3">
    <source>
        <dbReference type="EMBL" id="KAJ1139631.1"/>
    </source>
</evidence>
<reference evidence="3" key="1">
    <citation type="journal article" date="2022" name="bioRxiv">
        <title>Sequencing and chromosome-scale assembly of the giantPleurodeles waltlgenome.</title>
        <authorList>
            <person name="Brown T."/>
            <person name="Elewa A."/>
            <person name="Iarovenko S."/>
            <person name="Subramanian E."/>
            <person name="Araus A.J."/>
            <person name="Petzold A."/>
            <person name="Susuki M."/>
            <person name="Suzuki K.-i.T."/>
            <person name="Hayashi T."/>
            <person name="Toyoda A."/>
            <person name="Oliveira C."/>
            <person name="Osipova E."/>
            <person name="Leigh N.D."/>
            <person name="Simon A."/>
            <person name="Yun M.H."/>
        </authorList>
    </citation>
    <scope>NUCLEOTIDE SEQUENCE</scope>
    <source>
        <strain evidence="3">20211129_DDA</strain>
        <tissue evidence="3">Liver</tissue>
    </source>
</reference>
<dbReference type="Proteomes" id="UP001066276">
    <property type="component" value="Chromosome 6"/>
</dbReference>
<dbReference type="InterPro" id="IPR038874">
    <property type="entry name" value="TMEM253"/>
</dbReference>
<feature type="transmembrane region" description="Helical" evidence="2">
    <location>
        <begin position="124"/>
        <end position="145"/>
    </location>
</feature>
<protein>
    <submittedName>
        <fullName evidence="3">Uncharacterized protein</fullName>
    </submittedName>
</protein>
<name>A0AAV7QJW9_PLEWA</name>
<sequence length="328" mass="36933">MPHSFPGSSTSSELYMPAEQEDSQVQGPSAEAGPKANERLEREQRLVGWLKGPPWQKLQLLGLSQTFIGAVSIPTAVSLACLDFGCNVTMGMPLWSSISYVLTGLLALALLCGPRRAVKMQALMVLNLLTLVLAGCVALLFSLQVKKEQELFTPYQRRGMLVMKATAIVLNCLSLLTSILTLLLLACRKPWRPLRIQALYQELHEGLWTDDNCVRCGASGVDLMHFAWERNMIHWYWVQVTRVLTEVAIDPILCNTHMYLLGYVKLLQPTNCTLVGVTLLLAKRRVAIHWVKKPHPKIKHWLRDTTYCRAQLETYAEELSQSSQLMVF</sequence>
<feature type="compositionally biased region" description="Polar residues" evidence="1">
    <location>
        <begin position="1"/>
        <end position="13"/>
    </location>
</feature>
<dbReference type="PANTHER" id="PTHR37359:SF1">
    <property type="entry name" value="TRANSMEMBRANE PROTEIN 253"/>
    <property type="match status" value="1"/>
</dbReference>
<evidence type="ECO:0000256" key="1">
    <source>
        <dbReference type="SAM" id="MobiDB-lite"/>
    </source>
</evidence>
<keyword evidence="4" id="KW-1185">Reference proteome</keyword>
<evidence type="ECO:0000313" key="4">
    <source>
        <dbReference type="Proteomes" id="UP001066276"/>
    </source>
</evidence>
<keyword evidence="2" id="KW-0812">Transmembrane</keyword>
<feature type="transmembrane region" description="Helical" evidence="2">
    <location>
        <begin position="92"/>
        <end position="112"/>
    </location>
</feature>
<feature type="region of interest" description="Disordered" evidence="1">
    <location>
        <begin position="1"/>
        <end position="37"/>
    </location>
</feature>
<evidence type="ECO:0000256" key="2">
    <source>
        <dbReference type="SAM" id="Phobius"/>
    </source>
</evidence>
<gene>
    <name evidence="3" type="ORF">NDU88_005998</name>
</gene>
<comment type="caution">
    <text evidence="3">The sequence shown here is derived from an EMBL/GenBank/DDBJ whole genome shotgun (WGS) entry which is preliminary data.</text>
</comment>
<dbReference type="AlphaFoldDB" id="A0AAV7QJW9"/>
<proteinExistence type="predicted"/>
<feature type="transmembrane region" description="Helical" evidence="2">
    <location>
        <begin position="165"/>
        <end position="187"/>
    </location>
</feature>
<dbReference type="PANTHER" id="PTHR37359">
    <property type="entry name" value="TRANSMEMBRANE PROTEIN 253"/>
    <property type="match status" value="1"/>
</dbReference>
<keyword evidence="2" id="KW-0472">Membrane</keyword>